<dbReference type="NCBIfam" id="TIGR02887">
    <property type="entry name" value="spore_ger_x_C"/>
    <property type="match status" value="1"/>
</dbReference>
<evidence type="ECO:0000313" key="11">
    <source>
        <dbReference type="Proteomes" id="UP001623660"/>
    </source>
</evidence>
<evidence type="ECO:0000256" key="3">
    <source>
        <dbReference type="ARBA" id="ARBA00022544"/>
    </source>
</evidence>
<dbReference type="InterPro" id="IPR057336">
    <property type="entry name" value="GerAC_N"/>
</dbReference>
<comment type="caution">
    <text evidence="10">The sequence shown here is derived from an EMBL/GenBank/DDBJ whole genome shotgun (WGS) entry which is preliminary data.</text>
</comment>
<organism evidence="10 11">
    <name type="scientific">Candidatus Clostridium eludens</name>
    <dbReference type="NCBI Taxonomy" id="3381663"/>
    <lineage>
        <taxon>Bacteria</taxon>
        <taxon>Bacillati</taxon>
        <taxon>Bacillota</taxon>
        <taxon>Clostridia</taxon>
        <taxon>Eubacteriales</taxon>
        <taxon>Clostridiaceae</taxon>
        <taxon>Clostridium</taxon>
    </lineage>
</organism>
<comment type="subcellular location">
    <subcellularLocation>
        <location evidence="1">Membrane</location>
        <topology evidence="1">Lipid-anchor</topology>
    </subcellularLocation>
</comment>
<evidence type="ECO:0000256" key="6">
    <source>
        <dbReference type="ARBA" id="ARBA00023139"/>
    </source>
</evidence>
<dbReference type="RefSeq" id="WP_406791066.1">
    <property type="nucleotide sequence ID" value="NZ_JBJHZX010000005.1"/>
</dbReference>
<gene>
    <name evidence="10" type="ORF">ACJDU8_05075</name>
</gene>
<name>A0ABW8SIE2_9CLOT</name>
<keyword evidence="3" id="KW-0309">Germination</keyword>
<feature type="domain" description="Spore germination GerAC-like C-terminal" evidence="8">
    <location>
        <begin position="207"/>
        <end position="368"/>
    </location>
</feature>
<dbReference type="Proteomes" id="UP001623660">
    <property type="component" value="Unassembled WGS sequence"/>
</dbReference>
<evidence type="ECO:0000259" key="9">
    <source>
        <dbReference type="Pfam" id="PF25198"/>
    </source>
</evidence>
<dbReference type="InterPro" id="IPR038501">
    <property type="entry name" value="Spore_GerAC_C_sf"/>
</dbReference>
<proteinExistence type="inferred from homology"/>
<dbReference type="PANTHER" id="PTHR35789:SF1">
    <property type="entry name" value="SPORE GERMINATION PROTEIN B3"/>
    <property type="match status" value="1"/>
</dbReference>
<evidence type="ECO:0000256" key="1">
    <source>
        <dbReference type="ARBA" id="ARBA00004635"/>
    </source>
</evidence>
<dbReference type="InterPro" id="IPR046953">
    <property type="entry name" value="Spore_GerAC-like_C"/>
</dbReference>
<evidence type="ECO:0000313" key="10">
    <source>
        <dbReference type="EMBL" id="MFL0194949.1"/>
    </source>
</evidence>
<evidence type="ECO:0000256" key="2">
    <source>
        <dbReference type="ARBA" id="ARBA00007886"/>
    </source>
</evidence>
<keyword evidence="4" id="KW-0732">Signal</keyword>
<dbReference type="PANTHER" id="PTHR35789">
    <property type="entry name" value="SPORE GERMINATION PROTEIN B3"/>
    <property type="match status" value="1"/>
</dbReference>
<evidence type="ECO:0000259" key="8">
    <source>
        <dbReference type="Pfam" id="PF05504"/>
    </source>
</evidence>
<feature type="domain" description="Spore germination protein N-terminal" evidence="9">
    <location>
        <begin position="29"/>
        <end position="199"/>
    </location>
</feature>
<dbReference type="Pfam" id="PF25198">
    <property type="entry name" value="Spore_GerAC_N"/>
    <property type="match status" value="1"/>
</dbReference>
<dbReference type="EMBL" id="JBJHZX010000005">
    <property type="protein sequence ID" value="MFL0194949.1"/>
    <property type="molecule type" value="Genomic_DNA"/>
</dbReference>
<keyword evidence="11" id="KW-1185">Reference proteome</keyword>
<evidence type="ECO:0000256" key="7">
    <source>
        <dbReference type="ARBA" id="ARBA00023288"/>
    </source>
</evidence>
<dbReference type="InterPro" id="IPR008844">
    <property type="entry name" value="Spore_GerAC-like"/>
</dbReference>
<evidence type="ECO:0000256" key="4">
    <source>
        <dbReference type="ARBA" id="ARBA00022729"/>
    </source>
</evidence>
<dbReference type="Gene3D" id="3.30.300.210">
    <property type="entry name" value="Nutrient germinant receptor protein C, domain 3"/>
    <property type="match status" value="1"/>
</dbReference>
<evidence type="ECO:0000256" key="5">
    <source>
        <dbReference type="ARBA" id="ARBA00023136"/>
    </source>
</evidence>
<keyword evidence="7" id="KW-0449">Lipoprotein</keyword>
<accession>A0ABW8SIE2</accession>
<protein>
    <submittedName>
        <fullName evidence="10">Ger(X)C family spore germination protein</fullName>
    </submittedName>
</protein>
<comment type="similarity">
    <text evidence="2">Belongs to the GerABKC lipoprotein family.</text>
</comment>
<keyword evidence="6" id="KW-0564">Palmitate</keyword>
<sequence length="372" mass="42375">MKNNTKKYICILLLCVGITVFFSTGLKQQQPVEELDIISGLGADLKIEDSQVDHIIPMSVYLFEPKEKVESILRTGTAKTKGETRQNRQLSDDKQNILGLEKVFIISEDQAIYGLKDWTDILFRNPYLNDTAYTAVCKGKASDILGTKLRDYPSSADFIEGLIKNSVFHNFFSDGYRVMNLFLSIGSEGYNPVLPYIELTNGGIEITGMTLFNHDRMVSKISVDELRFMNIMRENNVKGILTLQKTPDKYINYYATSKRKVSCTKTGDRYKFTIDISLEGDLITDTLYKDLQKDSKKNAEFNRDMSQEVKKKCNDFISKMKNNYKVDCLQLGKFAAAKYGRHTGKDWNSIVCNSKIDVNVKVQIKKTGRGDY</sequence>
<keyword evidence="5" id="KW-0472">Membrane</keyword>
<dbReference type="Pfam" id="PF05504">
    <property type="entry name" value="Spore_GerAC"/>
    <property type="match status" value="1"/>
</dbReference>
<reference evidence="10 11" key="1">
    <citation type="submission" date="2024-11" db="EMBL/GenBank/DDBJ databases">
        <authorList>
            <person name="Heng Y.C."/>
            <person name="Lim A.C.H."/>
            <person name="Lee J.K.Y."/>
            <person name="Kittelmann S."/>
        </authorList>
    </citation>
    <scope>NUCLEOTIDE SEQUENCE [LARGE SCALE GENOMIC DNA]</scope>
    <source>
        <strain evidence="10 11">WILCCON 0269</strain>
    </source>
</reference>